<dbReference type="Proteomes" id="UP000318554">
    <property type="component" value="Unassembled WGS sequence"/>
</dbReference>
<dbReference type="InterPro" id="IPR027417">
    <property type="entry name" value="P-loop_NTPase"/>
</dbReference>
<evidence type="ECO:0000259" key="1">
    <source>
        <dbReference type="SMART" id="SM00382"/>
    </source>
</evidence>
<evidence type="ECO:0000313" key="2">
    <source>
        <dbReference type="EMBL" id="TSE24277.1"/>
    </source>
</evidence>
<dbReference type="AlphaFoldDB" id="A0A554WL09"/>
<dbReference type="EMBL" id="VJNA01000018">
    <property type="protein sequence ID" value="TSE24277.1"/>
    <property type="molecule type" value="Genomic_DNA"/>
</dbReference>
<keyword evidence="3" id="KW-1185">Reference proteome</keyword>
<dbReference type="SUPFAM" id="SSF52540">
    <property type="entry name" value="P-loop containing nucleoside triphosphate hydrolases"/>
    <property type="match status" value="1"/>
</dbReference>
<protein>
    <recommendedName>
        <fullName evidence="1">AAA+ ATPase domain-containing protein</fullName>
    </recommendedName>
</protein>
<name>A0A554WL09_9BURK</name>
<sequence>MAEKQFNTAGPSKPELHYLLDPLERVDLQEIEALIEAQRYFVLHAPRQTGKTTVLLALMQHLNTHGRYRALYANIETAQAARGNVERGIQAACSAIARSAQVYLGDARLDDWLLRGEGRAIEAEEKLSRLLAHWSQLDPAHPAVLLLDEVDALVGDTLISLLRQIRAGYAQRPQAFPQTVVLCGVREERVHRVISRLLASEHSDDTLPTDDVEYVADLGLITTRPQLRIANRIYREVIPRELTWTRQITIAHEQAWYLTPERRLDMPKLLAAFQQFFRENADAWIERFQYKEAGPQLLLQAFLQRIVNGGRRISREYGLGRRRTDLLIEWPIDEAQGLLGPLQRVVLELKIVHKSLEATLHEGLAQTAQYADHCGADEAHLIVFDRRPGIPWDDKIWQRTEQVGSRTVGVWGM</sequence>
<feature type="domain" description="AAA+ ATPase" evidence="1">
    <location>
        <begin position="37"/>
        <end position="213"/>
    </location>
</feature>
<comment type="caution">
    <text evidence="2">The sequence shown here is derived from an EMBL/GenBank/DDBJ whole genome shotgun (WGS) entry which is preliminary data.</text>
</comment>
<accession>A0A554WL09</accession>
<gene>
    <name evidence="2" type="ORF">Taqua_01614</name>
</gene>
<dbReference type="RefSeq" id="WP_144326209.1">
    <property type="nucleotide sequence ID" value="NZ_VJNA01000018.1"/>
</dbReference>
<dbReference type="OrthoDB" id="9147184at2"/>
<proteinExistence type="predicted"/>
<organism evidence="2 3">
    <name type="scientific">Tepidimonas aquatica</name>
    <dbReference type="NCBI Taxonomy" id="247482"/>
    <lineage>
        <taxon>Bacteria</taxon>
        <taxon>Pseudomonadati</taxon>
        <taxon>Pseudomonadota</taxon>
        <taxon>Betaproteobacteria</taxon>
        <taxon>Burkholderiales</taxon>
        <taxon>Tepidimonas</taxon>
    </lineage>
</organism>
<reference evidence="2 3" key="1">
    <citation type="submission" date="2019-07" db="EMBL/GenBank/DDBJ databases">
        <title>Tepidimonas aquatica CLN-1 draft genome.</title>
        <authorList>
            <person name="Da Costa M.S."/>
            <person name="Froufe H.J.C."/>
            <person name="Egas C."/>
            <person name="Albuquerque L."/>
        </authorList>
    </citation>
    <scope>NUCLEOTIDE SEQUENCE [LARGE SCALE GENOMIC DNA]</scope>
    <source>
        <strain evidence="2 3">CLN-1</strain>
    </source>
</reference>
<dbReference type="Gene3D" id="3.40.50.300">
    <property type="entry name" value="P-loop containing nucleotide triphosphate hydrolases"/>
    <property type="match status" value="1"/>
</dbReference>
<dbReference type="Pfam" id="PF13401">
    <property type="entry name" value="AAA_22"/>
    <property type="match status" value="1"/>
</dbReference>
<dbReference type="GO" id="GO:0016887">
    <property type="term" value="F:ATP hydrolysis activity"/>
    <property type="evidence" value="ECO:0007669"/>
    <property type="project" value="InterPro"/>
</dbReference>
<dbReference type="InterPro" id="IPR049945">
    <property type="entry name" value="AAA_22"/>
</dbReference>
<dbReference type="SMART" id="SM00382">
    <property type="entry name" value="AAA"/>
    <property type="match status" value="1"/>
</dbReference>
<dbReference type="InterPro" id="IPR003593">
    <property type="entry name" value="AAA+_ATPase"/>
</dbReference>
<evidence type="ECO:0000313" key="3">
    <source>
        <dbReference type="Proteomes" id="UP000318554"/>
    </source>
</evidence>